<sequence length="62" mass="6444">MAGSIVNCGGVHAQPENDKKTIFTIKKSFYGGIEATAGAVPSFAICNLPDPGAGYLFICVRP</sequence>
<gene>
    <name evidence="1" type="ORF">SNE25_09625</name>
</gene>
<name>A0ABZ0TYH7_9SPHI</name>
<dbReference type="EMBL" id="CP139558">
    <property type="protein sequence ID" value="WPU97193.1"/>
    <property type="molecule type" value="Genomic_DNA"/>
</dbReference>
<protein>
    <submittedName>
        <fullName evidence="1">Uncharacterized protein</fullName>
    </submittedName>
</protein>
<dbReference type="RefSeq" id="WP_321566273.1">
    <property type="nucleotide sequence ID" value="NZ_CP139558.1"/>
</dbReference>
<dbReference type="Proteomes" id="UP001324380">
    <property type="component" value="Chromosome"/>
</dbReference>
<proteinExistence type="predicted"/>
<organism evidence="1 2">
    <name type="scientific">Mucilaginibacter sabulilitoris</name>
    <dbReference type="NCBI Taxonomy" id="1173583"/>
    <lineage>
        <taxon>Bacteria</taxon>
        <taxon>Pseudomonadati</taxon>
        <taxon>Bacteroidota</taxon>
        <taxon>Sphingobacteriia</taxon>
        <taxon>Sphingobacteriales</taxon>
        <taxon>Sphingobacteriaceae</taxon>
        <taxon>Mucilaginibacter</taxon>
    </lineage>
</organism>
<evidence type="ECO:0000313" key="1">
    <source>
        <dbReference type="EMBL" id="WPU97193.1"/>
    </source>
</evidence>
<reference evidence="1 2" key="1">
    <citation type="submission" date="2023-11" db="EMBL/GenBank/DDBJ databases">
        <title>Analysis of the Genomes of Mucilaginibacter gossypii cycad 4 and M. sabulilitoris SNA2: microbes with the potential for plant growth promotion.</title>
        <authorList>
            <person name="Hirsch A.M."/>
            <person name="Humm E."/>
            <person name="Rubbi M."/>
            <person name="Del Vecchio G."/>
            <person name="Ha S.M."/>
            <person name="Pellegrini M."/>
            <person name="Gunsalus R.P."/>
        </authorList>
    </citation>
    <scope>NUCLEOTIDE SEQUENCE [LARGE SCALE GENOMIC DNA]</scope>
    <source>
        <strain evidence="1 2">SNA2</strain>
    </source>
</reference>
<keyword evidence="2" id="KW-1185">Reference proteome</keyword>
<evidence type="ECO:0000313" key="2">
    <source>
        <dbReference type="Proteomes" id="UP001324380"/>
    </source>
</evidence>
<accession>A0ABZ0TYH7</accession>